<accession>A0A090WFR9</accession>
<dbReference type="Proteomes" id="UP000029647">
    <property type="component" value="Unassembled WGS sequence"/>
</dbReference>
<proteinExistence type="predicted"/>
<evidence type="ECO:0000313" key="2">
    <source>
        <dbReference type="EMBL" id="GAL75038.1"/>
    </source>
</evidence>
<gene>
    <name evidence="2" type="ORF">JCM19275_1077</name>
</gene>
<evidence type="ECO:0000256" key="1">
    <source>
        <dbReference type="SAM" id="Phobius"/>
    </source>
</evidence>
<keyword evidence="1" id="KW-1133">Transmembrane helix</keyword>
<feature type="transmembrane region" description="Helical" evidence="1">
    <location>
        <begin position="6"/>
        <end position="21"/>
    </location>
</feature>
<protein>
    <submittedName>
        <fullName evidence="2">Uncharacterized protein</fullName>
    </submittedName>
</protein>
<dbReference type="AlphaFoldDB" id="A0A090WFR9"/>
<dbReference type="EMBL" id="BBNT01000003">
    <property type="protein sequence ID" value="GAL75038.1"/>
    <property type="molecule type" value="Genomic_DNA"/>
</dbReference>
<comment type="caution">
    <text evidence="2">The sequence shown here is derived from an EMBL/GenBank/DDBJ whole genome shotgun (WGS) entry which is preliminary data.</text>
</comment>
<evidence type="ECO:0000313" key="3">
    <source>
        <dbReference type="Proteomes" id="UP000029647"/>
    </source>
</evidence>
<keyword evidence="1" id="KW-0472">Membrane</keyword>
<organism evidence="2 3">
    <name type="scientific">Nonlabens ulvanivorans</name>
    <name type="common">Persicivirga ulvanivorans</name>
    <dbReference type="NCBI Taxonomy" id="906888"/>
    <lineage>
        <taxon>Bacteria</taxon>
        <taxon>Pseudomonadati</taxon>
        <taxon>Bacteroidota</taxon>
        <taxon>Flavobacteriia</taxon>
        <taxon>Flavobacteriales</taxon>
        <taxon>Flavobacteriaceae</taxon>
        <taxon>Nonlabens</taxon>
    </lineage>
</organism>
<sequence>MFYWGGLFGFGGIFFFIWLSNKNRKLRLQKRKSYRNNLKARFKDNREGREMK</sequence>
<name>A0A090WFR9_NONUL</name>
<reference evidence="2 3" key="1">
    <citation type="journal article" date="2014" name="Genome Announc.">
        <title>Draft Genome Sequences of Marine Flavobacterium Nonlabens Strains NR17, NR24, NR27, NR32, NR33, and Ara13.</title>
        <authorList>
            <person name="Nakanishi M."/>
            <person name="Meirelles P."/>
            <person name="Suzuki R."/>
            <person name="Takatani N."/>
            <person name="Mino S."/>
            <person name="Suda W."/>
            <person name="Oshima K."/>
            <person name="Hattori M."/>
            <person name="Ohkuma M."/>
            <person name="Hosokawa M."/>
            <person name="Miyashita K."/>
            <person name="Thompson F.L."/>
            <person name="Niwa A."/>
            <person name="Sawabe T."/>
            <person name="Sawabe T."/>
        </authorList>
    </citation>
    <scope>NUCLEOTIDE SEQUENCE [LARGE SCALE GENOMIC DNA]</scope>
    <source>
        <strain evidence="3">JCM19275</strain>
    </source>
</reference>
<keyword evidence="1" id="KW-0812">Transmembrane</keyword>